<dbReference type="GO" id="GO:0004525">
    <property type="term" value="F:ribonuclease III activity"/>
    <property type="evidence" value="ECO:0007669"/>
    <property type="project" value="InterPro"/>
</dbReference>
<gene>
    <name evidence="3" type="primary">Aste57867_8019</name>
    <name evidence="2" type="ORF">As57867_007989</name>
    <name evidence="3" type="ORF">ASTE57867_8019</name>
</gene>
<protein>
    <submittedName>
        <fullName evidence="3">Aste57867_8019 protein</fullName>
    </submittedName>
</protein>
<dbReference type="InterPro" id="IPR036389">
    <property type="entry name" value="RNase_III_sf"/>
</dbReference>
<evidence type="ECO:0000313" key="4">
    <source>
        <dbReference type="Proteomes" id="UP000332933"/>
    </source>
</evidence>
<dbReference type="OrthoDB" id="75169at2759"/>
<dbReference type="CDD" id="cd00593">
    <property type="entry name" value="RIBOc"/>
    <property type="match status" value="1"/>
</dbReference>
<evidence type="ECO:0000256" key="1">
    <source>
        <dbReference type="SAM" id="MobiDB-lite"/>
    </source>
</evidence>
<reference evidence="3 4" key="1">
    <citation type="submission" date="2019-03" db="EMBL/GenBank/DDBJ databases">
        <authorList>
            <person name="Gaulin E."/>
            <person name="Dumas B."/>
        </authorList>
    </citation>
    <scope>NUCLEOTIDE SEQUENCE [LARGE SCALE GENOMIC DNA]</scope>
    <source>
        <strain evidence="3">CBS 568.67</strain>
    </source>
</reference>
<organism evidence="3 4">
    <name type="scientific">Aphanomyces stellatus</name>
    <dbReference type="NCBI Taxonomy" id="120398"/>
    <lineage>
        <taxon>Eukaryota</taxon>
        <taxon>Sar</taxon>
        <taxon>Stramenopiles</taxon>
        <taxon>Oomycota</taxon>
        <taxon>Saprolegniomycetes</taxon>
        <taxon>Saprolegniales</taxon>
        <taxon>Verrucalvaceae</taxon>
        <taxon>Aphanomyces</taxon>
    </lineage>
</organism>
<dbReference type="GO" id="GO:0006396">
    <property type="term" value="P:RNA processing"/>
    <property type="evidence" value="ECO:0007669"/>
    <property type="project" value="InterPro"/>
</dbReference>
<keyword evidence="4" id="KW-1185">Reference proteome</keyword>
<reference evidence="2" key="2">
    <citation type="submission" date="2019-06" db="EMBL/GenBank/DDBJ databases">
        <title>Genomics analysis of Aphanomyces spp. identifies a new class of oomycete effector associated with host adaptation.</title>
        <authorList>
            <person name="Gaulin E."/>
        </authorList>
    </citation>
    <scope>NUCLEOTIDE SEQUENCE</scope>
    <source>
        <strain evidence="2">CBS 578.67</strain>
    </source>
</reference>
<proteinExistence type="predicted"/>
<accession>A0A485KJ70</accession>
<dbReference type="SUPFAM" id="SSF69065">
    <property type="entry name" value="RNase III domain-like"/>
    <property type="match status" value="1"/>
</dbReference>
<dbReference type="EMBL" id="VJMH01005036">
    <property type="protein sequence ID" value="KAF0701522.1"/>
    <property type="molecule type" value="Genomic_DNA"/>
</dbReference>
<dbReference type="Proteomes" id="UP000332933">
    <property type="component" value="Unassembled WGS sequence"/>
</dbReference>
<dbReference type="InterPro" id="IPR000999">
    <property type="entry name" value="RNase_III_dom"/>
</dbReference>
<evidence type="ECO:0000313" key="3">
    <source>
        <dbReference type="EMBL" id="VFT84912.1"/>
    </source>
</evidence>
<sequence>MAKSKPRKKGSKVAVKKHVTTALKAKQSKKTNQLKFHPSRTNSRTPYPVKDVKVVDIPSTGLVKPGPRKKERIVVKKHSTAPFKVHQPKKSARLKFQPPRMNNRVPDPNKDANEVLEWLGDAVLDELVGRSLLRHVHIFYTPTPETEVQPVSNLDLFRQLRNALVTNSNLCAVFDNLFPSKYTIHLNPLKMKEKADAVETLVGRVSSRHRKTPEEFHQLDRILSAMMEVEFTQWAVEQENTEKKAFNQFSLLEHLIDTDEEIDPVVAPTLVVDDVIVAPKMEVVVDTVNEEIDENCIEDSPRSTQTTIFHAFNLPNQPSPLVASHGVLSSLFEVQNWMSELLQPSHMLQTSRVMFEIFKLYGMSVLKERVSTCLVHDAASSNPATLTWVRQGILSIDRVAQCASLLQMTATNQPPKMQANTLRAAVGFASAMSSPCIVDAITGLLVYLHQCPQHCQASGCALGTTDTATMDLDELLLHESSTCPHTFAQFINAQWKNLPSVTSLAKLPHSAAATIEFLNKRQIPWEKSLETINQWLPSRWCDLDPISNIESPTRKRKRIRKPDNSDRKMHGNFTLLKRFSHRRFLYCLEEILIHFAKHDTLECRKKLSEGQGELEPCIETFKGCGVSDYCLSLIFKDSFYRLLMHELVNFHRLDAKSRTLPSGARVMQIRRPKEYIWDQEVYMDVTVAIVE</sequence>
<name>A0A485KJ70_9STRA</name>
<feature type="region of interest" description="Disordered" evidence="1">
    <location>
        <begin position="22"/>
        <end position="48"/>
    </location>
</feature>
<dbReference type="AlphaFoldDB" id="A0A485KJ70"/>
<feature type="compositionally biased region" description="Polar residues" evidence="1">
    <location>
        <begin position="30"/>
        <end position="45"/>
    </location>
</feature>
<evidence type="ECO:0000313" key="2">
    <source>
        <dbReference type="EMBL" id="KAF0701522.1"/>
    </source>
</evidence>
<dbReference type="EMBL" id="CAADRA010005057">
    <property type="protein sequence ID" value="VFT84912.1"/>
    <property type="molecule type" value="Genomic_DNA"/>
</dbReference>
<dbReference type="Gene3D" id="1.10.1520.10">
    <property type="entry name" value="Ribonuclease III domain"/>
    <property type="match status" value="1"/>
</dbReference>